<evidence type="ECO:0000259" key="14">
    <source>
        <dbReference type="Pfam" id="PF00593"/>
    </source>
</evidence>
<dbReference type="RefSeq" id="WP_279248932.1">
    <property type="nucleotide sequence ID" value="NZ_SHNO01000001.1"/>
</dbReference>
<sequence length="808" mass="89299">MKRPSKYPCAVLALAVVLVPMAIGATAVSAEPGMLEEVVVVARKREESLQDTPVAVSAFDPAQMREAQITNVADLARQVPGLSNKDGDKVSGLAIRGVGSRAVGAALDPGVGVYVDGIFMPRSDTQLVDVMDMASIQVLRGPQGTLFGKNTAGGALLLETRKPGEEFGAQVEVGAGDYDRQNLSLRVDGPLFTNNLFGALTYDRRIEDGYMKDYYNGRDYGDIDRTAIVGQLRWYPTEELTVDLIALWGKRKEHSAPNSCINVNPGAVLQGFASTTPGTFADYCSLSEALIDDEKVILDRRGMDYEVTNNLAGLTLDWDLGEVQLKSVTGYLYQDDLNRDNDVDATPFLSLSNFQETTRNLNGSGISAGDEDRIFVSQEFNLFGSLFDGDVDYTLGLYASDERIKDQVDGQTLALGGWLGTTVTESGNVQLLPPSVVGSNNIRIVDFTSTSAAGFGQLIYNLNDIWQFTVGGRWTWEEKKIDQKNFVTTAVAPTAPITREEMNALSDFQQPMVPLIDSPRLKEDESWNEFTPMATVTMFMPDSWTDGFLSSGMLYLSYSEGFKAGGFTSFGPDRALPFNPETVKNTEFGFKLEMWSQRMRVNGAVYSMDYDDMQLGVTREFGELQTIYGITNAGDSEVQGVELEVVIMPLPGLLINLTGSVLNAEYNEFNDEFVDNEGNVQSTDRSREKFSYIPDQTYSWAVQYDWDTEYAVITPRVSGFYKDKIYTGLDPAAFSYEDQATLDAYTLWNARLAFVPRAMENLEVAVFAQNMTDETYFGTGTIEAQRLGSSSVIRGRPRTYGIDVFYRW</sequence>
<dbReference type="PANTHER" id="PTHR32552:SF81">
    <property type="entry name" value="TONB-DEPENDENT OUTER MEMBRANE RECEPTOR"/>
    <property type="match status" value="1"/>
</dbReference>
<reference evidence="16" key="1">
    <citation type="submission" date="2019-02" db="EMBL/GenBank/DDBJ databases">
        <authorList>
            <person name="Li S.-H."/>
        </authorList>
    </citation>
    <scope>NUCLEOTIDE SEQUENCE</scope>
    <source>
        <strain evidence="16">IMCC11814</strain>
    </source>
</reference>
<comment type="subcellular location">
    <subcellularLocation>
        <location evidence="1 11">Cell outer membrane</location>
        <topology evidence="1 11">Multi-pass membrane protein</topology>
    </subcellularLocation>
</comment>
<keyword evidence="3 11" id="KW-1134">Transmembrane beta strand</keyword>
<dbReference type="Gene3D" id="2.40.170.20">
    <property type="entry name" value="TonB-dependent receptor, beta-barrel domain"/>
    <property type="match status" value="1"/>
</dbReference>
<keyword evidence="7" id="KW-0406">Ion transport</keyword>
<evidence type="ECO:0000313" key="16">
    <source>
        <dbReference type="EMBL" id="MCX2977203.1"/>
    </source>
</evidence>
<evidence type="ECO:0000256" key="8">
    <source>
        <dbReference type="ARBA" id="ARBA00023077"/>
    </source>
</evidence>
<dbReference type="EMBL" id="SHNO01000001">
    <property type="protein sequence ID" value="MCX2977203.1"/>
    <property type="molecule type" value="Genomic_DNA"/>
</dbReference>
<dbReference type="PANTHER" id="PTHR32552">
    <property type="entry name" value="FERRICHROME IRON RECEPTOR-RELATED"/>
    <property type="match status" value="1"/>
</dbReference>
<keyword evidence="8 12" id="KW-0798">TonB box</keyword>
<keyword evidence="6" id="KW-0408">Iron</keyword>
<evidence type="ECO:0000256" key="10">
    <source>
        <dbReference type="ARBA" id="ARBA00023237"/>
    </source>
</evidence>
<evidence type="ECO:0000256" key="1">
    <source>
        <dbReference type="ARBA" id="ARBA00004571"/>
    </source>
</evidence>
<feature type="chain" id="PRO_5045603457" description="TonB-dependent receptor" evidence="13">
    <location>
        <begin position="31"/>
        <end position="808"/>
    </location>
</feature>
<keyword evidence="4" id="KW-0410">Iron transport</keyword>
<evidence type="ECO:0000256" key="7">
    <source>
        <dbReference type="ARBA" id="ARBA00023065"/>
    </source>
</evidence>
<keyword evidence="10 11" id="KW-0998">Cell outer membrane</keyword>
<feature type="domain" description="TonB-dependent receptor plug" evidence="15">
    <location>
        <begin position="49"/>
        <end position="155"/>
    </location>
</feature>
<name>A0ABT3T4J0_9GAMM</name>
<dbReference type="InterPro" id="IPR036942">
    <property type="entry name" value="Beta-barrel_TonB_sf"/>
</dbReference>
<evidence type="ECO:0000256" key="2">
    <source>
        <dbReference type="ARBA" id="ARBA00022448"/>
    </source>
</evidence>
<gene>
    <name evidence="16" type="ORF">EYC82_07530</name>
</gene>
<keyword evidence="5 11" id="KW-0812">Transmembrane</keyword>
<evidence type="ECO:0000256" key="3">
    <source>
        <dbReference type="ARBA" id="ARBA00022452"/>
    </source>
</evidence>
<protein>
    <recommendedName>
        <fullName evidence="18">TonB-dependent receptor</fullName>
    </recommendedName>
</protein>
<dbReference type="InterPro" id="IPR012910">
    <property type="entry name" value="Plug_dom"/>
</dbReference>
<dbReference type="InterPro" id="IPR039426">
    <property type="entry name" value="TonB-dep_rcpt-like"/>
</dbReference>
<dbReference type="PROSITE" id="PS52016">
    <property type="entry name" value="TONB_DEPENDENT_REC_3"/>
    <property type="match status" value="1"/>
</dbReference>
<comment type="similarity">
    <text evidence="11 12">Belongs to the TonB-dependent receptor family.</text>
</comment>
<dbReference type="Proteomes" id="UP001143304">
    <property type="component" value="Unassembled WGS sequence"/>
</dbReference>
<keyword evidence="17" id="KW-1185">Reference proteome</keyword>
<comment type="caution">
    <text evidence="16">The sequence shown here is derived from an EMBL/GenBank/DDBJ whole genome shotgun (WGS) entry which is preliminary data.</text>
</comment>
<feature type="signal peptide" evidence="13">
    <location>
        <begin position="1"/>
        <end position="30"/>
    </location>
</feature>
<dbReference type="Pfam" id="PF07715">
    <property type="entry name" value="Plug"/>
    <property type="match status" value="1"/>
</dbReference>
<evidence type="ECO:0000256" key="6">
    <source>
        <dbReference type="ARBA" id="ARBA00023004"/>
    </source>
</evidence>
<accession>A0ABT3T4J0</accession>
<dbReference type="Pfam" id="PF00593">
    <property type="entry name" value="TonB_dep_Rec_b-barrel"/>
    <property type="match status" value="1"/>
</dbReference>
<dbReference type="SUPFAM" id="SSF56935">
    <property type="entry name" value="Porins"/>
    <property type="match status" value="1"/>
</dbReference>
<evidence type="ECO:0000256" key="12">
    <source>
        <dbReference type="RuleBase" id="RU003357"/>
    </source>
</evidence>
<organism evidence="16 17">
    <name type="scientific">Candidatus Marimicrobium litorale</name>
    <dbReference type="NCBI Taxonomy" id="2518991"/>
    <lineage>
        <taxon>Bacteria</taxon>
        <taxon>Pseudomonadati</taxon>
        <taxon>Pseudomonadota</taxon>
        <taxon>Gammaproteobacteria</taxon>
        <taxon>Cellvibrionales</taxon>
        <taxon>Halieaceae</taxon>
        <taxon>Marimicrobium</taxon>
    </lineage>
</organism>
<keyword evidence="13" id="KW-0732">Signal</keyword>
<dbReference type="InterPro" id="IPR000531">
    <property type="entry name" value="Beta-barrel_TonB"/>
</dbReference>
<evidence type="ECO:0000313" key="17">
    <source>
        <dbReference type="Proteomes" id="UP001143304"/>
    </source>
</evidence>
<evidence type="ECO:0000256" key="9">
    <source>
        <dbReference type="ARBA" id="ARBA00023136"/>
    </source>
</evidence>
<evidence type="ECO:0000256" key="13">
    <source>
        <dbReference type="SAM" id="SignalP"/>
    </source>
</evidence>
<evidence type="ECO:0000259" key="15">
    <source>
        <dbReference type="Pfam" id="PF07715"/>
    </source>
</evidence>
<evidence type="ECO:0000256" key="11">
    <source>
        <dbReference type="PROSITE-ProRule" id="PRU01360"/>
    </source>
</evidence>
<evidence type="ECO:0000256" key="5">
    <source>
        <dbReference type="ARBA" id="ARBA00022692"/>
    </source>
</evidence>
<evidence type="ECO:0008006" key="18">
    <source>
        <dbReference type="Google" id="ProtNLM"/>
    </source>
</evidence>
<proteinExistence type="inferred from homology"/>
<evidence type="ECO:0000256" key="4">
    <source>
        <dbReference type="ARBA" id="ARBA00022496"/>
    </source>
</evidence>
<keyword evidence="9 11" id="KW-0472">Membrane</keyword>
<keyword evidence="2 11" id="KW-0813">Transport</keyword>
<feature type="domain" description="TonB-dependent receptor-like beta-barrel" evidence="14">
    <location>
        <begin position="298"/>
        <end position="770"/>
    </location>
</feature>